<evidence type="ECO:0000313" key="1">
    <source>
        <dbReference type="EMBL" id="MBB3775166.1"/>
    </source>
</evidence>
<gene>
    <name evidence="1" type="ORF">FHS52_001109</name>
    <name evidence="2" type="ORF">GRI59_01100</name>
</gene>
<dbReference type="Proteomes" id="UP000548685">
    <property type="component" value="Unassembled WGS sequence"/>
</dbReference>
<dbReference type="AlphaFoldDB" id="A0A6I4UFE2"/>
<protein>
    <recommendedName>
        <fullName evidence="5">ArsR family transcriptional regulator</fullName>
    </recommendedName>
</protein>
<keyword evidence="4" id="KW-1185">Reference proteome</keyword>
<evidence type="ECO:0000313" key="3">
    <source>
        <dbReference type="Proteomes" id="UP000430021"/>
    </source>
</evidence>
<evidence type="ECO:0008006" key="5">
    <source>
        <dbReference type="Google" id="ProtNLM"/>
    </source>
</evidence>
<dbReference type="RefSeq" id="WP_160759362.1">
    <property type="nucleotide sequence ID" value="NZ_BAAADZ010000002.1"/>
</dbReference>
<proteinExistence type="predicted"/>
<reference evidence="2 3" key="1">
    <citation type="submission" date="2019-12" db="EMBL/GenBank/DDBJ databases">
        <title>Genomic-based taxomic classification of the family Erythrobacteraceae.</title>
        <authorList>
            <person name="Xu L."/>
        </authorList>
    </citation>
    <scope>NUCLEOTIDE SEQUENCE [LARGE SCALE GENOMIC DNA]</scope>
    <source>
        <strain evidence="2 3">JCM 10282</strain>
    </source>
</reference>
<dbReference type="EMBL" id="JACICE010000001">
    <property type="protein sequence ID" value="MBB3775166.1"/>
    <property type="molecule type" value="Genomic_DNA"/>
</dbReference>
<reference evidence="1 4" key="2">
    <citation type="submission" date="2020-08" db="EMBL/GenBank/DDBJ databases">
        <title>Genomic Encyclopedia of Type Strains, Phase IV (KMG-IV): sequencing the most valuable type-strain genomes for metagenomic binning, comparative biology and taxonomic classification.</title>
        <authorList>
            <person name="Goeker M."/>
        </authorList>
    </citation>
    <scope>NUCLEOTIDE SEQUENCE [LARGE SCALE GENOMIC DNA]</scope>
    <source>
        <strain evidence="1 4">DSM 8510</strain>
    </source>
</reference>
<name>A0A6I4UFE2_9SPHN</name>
<dbReference type="Proteomes" id="UP000430021">
    <property type="component" value="Unassembled WGS sequence"/>
</dbReference>
<organism evidence="2 3">
    <name type="scientific">Erythrobacter ramosus</name>
    <dbReference type="NCBI Taxonomy" id="35811"/>
    <lineage>
        <taxon>Bacteria</taxon>
        <taxon>Pseudomonadati</taxon>
        <taxon>Pseudomonadota</taxon>
        <taxon>Alphaproteobacteria</taxon>
        <taxon>Sphingomonadales</taxon>
        <taxon>Erythrobacteraceae</taxon>
        <taxon>Erythrobacter/Porphyrobacter group</taxon>
        <taxon>Erythrobacter</taxon>
    </lineage>
</organism>
<sequence>MSLTTDLNAAIARDARLAILNELAKQVDGRLNDQAMTHVLDVIGVRRSRDWVRTQLRALAELDAVRLIDLGELLVAELTATGRDHVERRIIIEGVARPRDV</sequence>
<comment type="caution">
    <text evidence="2">The sequence shown here is derived from an EMBL/GenBank/DDBJ whole genome shotgun (WGS) entry which is preliminary data.</text>
</comment>
<evidence type="ECO:0000313" key="2">
    <source>
        <dbReference type="EMBL" id="MXP37206.1"/>
    </source>
</evidence>
<dbReference type="EMBL" id="WTYB01000001">
    <property type="protein sequence ID" value="MXP37206.1"/>
    <property type="molecule type" value="Genomic_DNA"/>
</dbReference>
<accession>A0A6I4UFE2</accession>
<dbReference type="OrthoDB" id="7858662at2"/>
<evidence type="ECO:0000313" key="4">
    <source>
        <dbReference type="Proteomes" id="UP000548685"/>
    </source>
</evidence>